<evidence type="ECO:0000256" key="7">
    <source>
        <dbReference type="ARBA" id="ARBA00023002"/>
    </source>
</evidence>
<evidence type="ECO:0000259" key="16">
    <source>
        <dbReference type="PROSITE" id="PS51184"/>
    </source>
</evidence>
<comment type="cofactor">
    <cofactor evidence="1">
        <name>Fe(2+)</name>
        <dbReference type="ChEBI" id="CHEBI:29033"/>
    </cofactor>
</comment>
<gene>
    <name evidence="17" type="ORF">LSALG_LOCUS2394</name>
</gene>
<evidence type="ECO:0000256" key="8">
    <source>
        <dbReference type="ARBA" id="ARBA00023004"/>
    </source>
</evidence>
<evidence type="ECO:0000313" key="17">
    <source>
        <dbReference type="EMBL" id="CAI9261613.1"/>
    </source>
</evidence>
<name>A0AA35VKK3_LACSI</name>
<keyword evidence="7" id="KW-0560">Oxidoreductase</keyword>
<feature type="compositionally biased region" description="Polar residues" evidence="14">
    <location>
        <begin position="101"/>
        <end position="116"/>
    </location>
</feature>
<feature type="region of interest" description="Disordered" evidence="14">
    <location>
        <begin position="964"/>
        <end position="983"/>
    </location>
</feature>
<protein>
    <recommendedName>
        <fullName evidence="19">Lysine-specific demethylase JMJ25-like</fullName>
    </recommendedName>
</protein>
<feature type="compositionally biased region" description="Polar residues" evidence="14">
    <location>
        <begin position="1"/>
        <end position="29"/>
    </location>
</feature>
<feature type="compositionally biased region" description="Polar residues" evidence="14">
    <location>
        <begin position="167"/>
        <end position="178"/>
    </location>
</feature>
<evidence type="ECO:0000256" key="3">
    <source>
        <dbReference type="ARBA" id="ARBA00006801"/>
    </source>
</evidence>
<feature type="compositionally biased region" description="Low complexity" evidence="14">
    <location>
        <begin position="375"/>
        <end position="387"/>
    </location>
</feature>
<dbReference type="PANTHER" id="PTHR12549">
    <property type="entry name" value="JMJC DOMAIN-CONTAINING HISTONE DEMETHYLATION PROTEIN"/>
    <property type="match status" value="1"/>
</dbReference>
<evidence type="ECO:0000256" key="5">
    <source>
        <dbReference type="ARBA" id="ARBA00022771"/>
    </source>
</evidence>
<evidence type="ECO:0000256" key="12">
    <source>
        <dbReference type="ARBA" id="ARBA00060112"/>
    </source>
</evidence>
<dbReference type="Proteomes" id="UP001177003">
    <property type="component" value="Chromosome 0"/>
</dbReference>
<dbReference type="Gene3D" id="2.60.120.650">
    <property type="entry name" value="Cupin"/>
    <property type="match status" value="1"/>
</dbReference>
<dbReference type="GO" id="GO:0003712">
    <property type="term" value="F:transcription coregulator activity"/>
    <property type="evidence" value="ECO:0007669"/>
    <property type="project" value="TreeGrafter"/>
</dbReference>
<evidence type="ECO:0000256" key="10">
    <source>
        <dbReference type="ARBA" id="ARBA00023163"/>
    </source>
</evidence>
<evidence type="ECO:0000256" key="14">
    <source>
        <dbReference type="SAM" id="MobiDB-lite"/>
    </source>
</evidence>
<evidence type="ECO:0000259" key="15">
    <source>
        <dbReference type="PROSITE" id="PS50089"/>
    </source>
</evidence>
<dbReference type="PROSITE" id="PS50089">
    <property type="entry name" value="ZF_RING_2"/>
    <property type="match status" value="1"/>
</dbReference>
<keyword evidence="5 13" id="KW-0863">Zinc-finger</keyword>
<dbReference type="GO" id="GO:0008270">
    <property type="term" value="F:zinc ion binding"/>
    <property type="evidence" value="ECO:0007669"/>
    <property type="project" value="UniProtKB-KW"/>
</dbReference>
<dbReference type="GO" id="GO:0016491">
    <property type="term" value="F:oxidoreductase activity"/>
    <property type="evidence" value="ECO:0007669"/>
    <property type="project" value="UniProtKB-KW"/>
</dbReference>
<feature type="region of interest" description="Disordered" evidence="14">
    <location>
        <begin position="89"/>
        <end position="281"/>
    </location>
</feature>
<evidence type="ECO:0000256" key="2">
    <source>
        <dbReference type="ARBA" id="ARBA00004123"/>
    </source>
</evidence>
<feature type="domain" description="JmjC" evidence="16">
    <location>
        <begin position="850"/>
        <end position="1098"/>
    </location>
</feature>
<evidence type="ECO:0000256" key="1">
    <source>
        <dbReference type="ARBA" id="ARBA00001954"/>
    </source>
</evidence>
<keyword evidence="18" id="KW-1185">Reference proteome</keyword>
<feature type="region of interest" description="Disordered" evidence="14">
    <location>
        <begin position="304"/>
        <end position="326"/>
    </location>
</feature>
<accession>A0AA35VKK3</accession>
<evidence type="ECO:0000313" key="18">
    <source>
        <dbReference type="Proteomes" id="UP001177003"/>
    </source>
</evidence>
<evidence type="ECO:0000256" key="4">
    <source>
        <dbReference type="ARBA" id="ARBA00022723"/>
    </source>
</evidence>
<keyword evidence="11" id="KW-0539">Nucleus</keyword>
<keyword evidence="4" id="KW-0479">Metal-binding</keyword>
<dbReference type="SMART" id="SM00558">
    <property type="entry name" value="JmjC"/>
    <property type="match status" value="1"/>
</dbReference>
<dbReference type="GO" id="GO:0031490">
    <property type="term" value="F:chromatin DNA binding"/>
    <property type="evidence" value="ECO:0007669"/>
    <property type="project" value="TreeGrafter"/>
</dbReference>
<proteinExistence type="inferred from homology"/>
<dbReference type="SUPFAM" id="SSF51197">
    <property type="entry name" value="Clavaminate synthase-like"/>
    <property type="match status" value="1"/>
</dbReference>
<feature type="compositionally biased region" description="Low complexity" evidence="14">
    <location>
        <begin position="201"/>
        <end position="213"/>
    </location>
</feature>
<evidence type="ECO:0000256" key="13">
    <source>
        <dbReference type="PROSITE-ProRule" id="PRU00175"/>
    </source>
</evidence>
<keyword evidence="6" id="KW-0862">Zinc</keyword>
<dbReference type="GO" id="GO:0000118">
    <property type="term" value="C:histone deacetylase complex"/>
    <property type="evidence" value="ECO:0007669"/>
    <property type="project" value="TreeGrafter"/>
</dbReference>
<dbReference type="InterPro" id="IPR001841">
    <property type="entry name" value="Znf_RING"/>
</dbReference>
<dbReference type="EMBL" id="OX465086">
    <property type="protein sequence ID" value="CAI9261613.1"/>
    <property type="molecule type" value="Genomic_DNA"/>
</dbReference>
<feature type="compositionally biased region" description="Polar residues" evidence="14">
    <location>
        <begin position="398"/>
        <end position="412"/>
    </location>
</feature>
<dbReference type="InterPro" id="IPR045109">
    <property type="entry name" value="LSDs-like"/>
</dbReference>
<comment type="function">
    <text evidence="12">May function as histone H3 lysine demethylase and be involved in regulation of gene expression.</text>
</comment>
<dbReference type="GO" id="GO:0032454">
    <property type="term" value="F:histone H3K9 demethylase activity"/>
    <property type="evidence" value="ECO:0007669"/>
    <property type="project" value="InterPro"/>
</dbReference>
<dbReference type="Pfam" id="PF10497">
    <property type="entry name" value="zf-4CXXC_R1"/>
    <property type="match status" value="1"/>
</dbReference>
<feature type="compositionally biased region" description="Acidic residues" evidence="14">
    <location>
        <begin position="142"/>
        <end position="166"/>
    </location>
</feature>
<dbReference type="AlphaFoldDB" id="A0AA35VKK3"/>
<comment type="subcellular location">
    <subcellularLocation>
        <location evidence="2">Nucleus</location>
    </subcellularLocation>
</comment>
<dbReference type="InterPro" id="IPR003347">
    <property type="entry name" value="JmjC_dom"/>
</dbReference>
<dbReference type="PROSITE" id="PS51184">
    <property type="entry name" value="JMJC"/>
    <property type="match status" value="1"/>
</dbReference>
<feature type="domain" description="RING-type" evidence="15">
    <location>
        <begin position="426"/>
        <end position="473"/>
    </location>
</feature>
<dbReference type="GO" id="GO:0006357">
    <property type="term" value="P:regulation of transcription by RNA polymerase II"/>
    <property type="evidence" value="ECO:0007669"/>
    <property type="project" value="TreeGrafter"/>
</dbReference>
<dbReference type="InterPro" id="IPR018866">
    <property type="entry name" value="Znf-4CXXC_R1"/>
</dbReference>
<dbReference type="PANTHER" id="PTHR12549:SF37">
    <property type="entry name" value="LYSINE-SPECIFIC DEMETHYLASE JMJ26"/>
    <property type="match status" value="1"/>
</dbReference>
<evidence type="ECO:0000256" key="11">
    <source>
        <dbReference type="ARBA" id="ARBA00023242"/>
    </source>
</evidence>
<organism evidence="17 18">
    <name type="scientific">Lactuca saligna</name>
    <name type="common">Willowleaf lettuce</name>
    <dbReference type="NCBI Taxonomy" id="75948"/>
    <lineage>
        <taxon>Eukaryota</taxon>
        <taxon>Viridiplantae</taxon>
        <taxon>Streptophyta</taxon>
        <taxon>Embryophyta</taxon>
        <taxon>Tracheophyta</taxon>
        <taxon>Spermatophyta</taxon>
        <taxon>Magnoliopsida</taxon>
        <taxon>eudicotyledons</taxon>
        <taxon>Gunneridae</taxon>
        <taxon>Pentapetalae</taxon>
        <taxon>asterids</taxon>
        <taxon>campanulids</taxon>
        <taxon>Asterales</taxon>
        <taxon>Asteraceae</taxon>
        <taxon>Cichorioideae</taxon>
        <taxon>Cichorieae</taxon>
        <taxon>Lactucinae</taxon>
        <taxon>Lactuca</taxon>
    </lineage>
</organism>
<feature type="region of interest" description="Disordered" evidence="14">
    <location>
        <begin position="1"/>
        <end position="41"/>
    </location>
</feature>
<dbReference type="CDD" id="cd02208">
    <property type="entry name" value="cupin_RmlC-like"/>
    <property type="match status" value="1"/>
</dbReference>
<evidence type="ECO:0000256" key="9">
    <source>
        <dbReference type="ARBA" id="ARBA00023015"/>
    </source>
</evidence>
<evidence type="ECO:0008006" key="19">
    <source>
        <dbReference type="Google" id="ProtNLM"/>
    </source>
</evidence>
<feature type="region of interest" description="Disordered" evidence="14">
    <location>
        <begin position="375"/>
        <end position="414"/>
    </location>
</feature>
<keyword evidence="10" id="KW-0804">Transcription</keyword>
<reference evidence="17" key="1">
    <citation type="submission" date="2023-04" db="EMBL/GenBank/DDBJ databases">
        <authorList>
            <person name="Vijverberg K."/>
            <person name="Xiong W."/>
            <person name="Schranz E."/>
        </authorList>
    </citation>
    <scope>NUCLEOTIDE SEQUENCE</scope>
</reference>
<keyword evidence="8" id="KW-0408">Iron</keyword>
<feature type="compositionally biased region" description="Basic and acidic residues" evidence="14">
    <location>
        <begin position="219"/>
        <end position="261"/>
    </location>
</feature>
<keyword evidence="9" id="KW-0805">Transcription regulation</keyword>
<evidence type="ECO:0000256" key="6">
    <source>
        <dbReference type="ARBA" id="ARBA00022833"/>
    </source>
</evidence>
<dbReference type="GO" id="GO:0000785">
    <property type="term" value="C:chromatin"/>
    <property type="evidence" value="ECO:0007669"/>
    <property type="project" value="TreeGrafter"/>
</dbReference>
<dbReference type="FunFam" id="2.60.120.650:FF:000026">
    <property type="entry name" value="Transcription factor jumonji domain-containing protein"/>
    <property type="match status" value="1"/>
</dbReference>
<dbReference type="Pfam" id="PF02373">
    <property type="entry name" value="JmjC"/>
    <property type="match status" value="1"/>
</dbReference>
<feature type="compositionally biased region" description="Basic and acidic residues" evidence="14">
    <location>
        <begin position="187"/>
        <end position="200"/>
    </location>
</feature>
<sequence length="1142" mass="132055">METLIQKENQASRFSGKEMNTGQKASTSVLRRGTKRKDPQFASYKRRGDRKLFLKKMAENPNQKEMFTTETNYSSYEMIRAKHNSCGNIHFSTDPEEKDPNLQTKKVLTPKRNNPVKTMEIPGVEGLYEIPKRSISKKMEVDVENDVSDSDEDYNEEEDDDDDDDSTLISSLRRSNPSKCKRNCRASNEKQTSKKVKDDSNSLISSLRRSNPSKCKRNQAKDCRASTEKPTSKKVKDDSNKKEKSNEKQEEKEEEIMDTKQNDVNNTPHHERVMRNRRAASSRNKIFENGFFFGVWEDEEDDIVVKEEEDDDDFGDDDDDDYVVDDEGNEDENVMLTPTHHHELKDVKTKETLKKVKLENDIDFIEDKKQMSFVKSTSSKSSSSSDTITKRRMRDTGDCSSASSDRITTTADNIKEQKKGKEQLKCHQCKRNDRKYVVPCTKCCETLYCIQCIKQWYPDLSEEEVAELCPFCRGNCNCNLCLHSNIKMPNMNLTDDEKIEHLHYLINSLLPFLKQIREEQMEEITMEAFVQGVSESSISVDQTSCLNEERVYCNHCSTSITDFHRSCPKCLYELCLNCCHEIRNNNLVGQRKVDFGYTDKGFDYIHGGEPLQVSFHENLPTTESNSMIKWVAENNGNIICPPKEMGGCNESMLQLKRILPKDWISNLEAKAKLILNKFRHNQQNIVSNTNSLIFRADLYMKAANRKESESDDNYLYCPAFQQGLKGEELIRFRYHWSKGEPIIVKKVLEQTPGLSWEPLVMWRALCEHVDPNVSSKMSQVKAIDCLAGCEVEISTRRFFKGYTEGRQYVNSWPEMLKLKDWPPSDKFEDLLPRHCDEFISMLPFQLYTDPRAGFLNLAVKLPPGVLKPDLGPKTYIAYGMLQELGRGDSVTKLHCDMSDAVNILTHTAEVSISDAQKLAIKELKKRHWYQNIRENTMTVSEHSANEEENSNEILISTNRMIQPSGVPLDKTSPKEEEEEEETGSALWDIFRRQDVPKLHEYLLKYSKEFRHTYCCPVDQVYHPIHDQTFYLTMEHKKRLKQEYGIEPWTFEQKLGEAVFIPAGCPHQVRNLKSCTKVAVDFVSPENIQECIRLTQEFRKLPINHKAREDKLEVKKMILHAMRQAIADFEELTTSQKSEVLGE</sequence>
<comment type="similarity">
    <text evidence="3">Belongs to the JARID1 histone demethylase family.</text>
</comment>